<keyword evidence="3" id="KW-1185">Reference proteome</keyword>
<proteinExistence type="predicted"/>
<protein>
    <submittedName>
        <fullName evidence="2">Uncharacterized protein</fullName>
    </submittedName>
</protein>
<evidence type="ECO:0000313" key="2">
    <source>
        <dbReference type="EMBL" id="KAF2400014.1"/>
    </source>
</evidence>
<dbReference type="PANTHER" id="PTHR36142">
    <property type="entry name" value="METALLO-HYDROLASE/OXIDOREDUCTASE SUPERFAMILY PROTEIN"/>
    <property type="match status" value="1"/>
</dbReference>
<dbReference type="AlphaFoldDB" id="A0A6G1HVQ4"/>
<sequence length="252" mass="26559">PDHCHEPTLRTLSPSTPLALCAPAAAAALKSWSILPGRVEALQQYDPATPSSLRRIPVPALGCAHGEITVALMLPPWGSLDVNGLHTALGITYTSPTAPGIQPEHISILYSPHGLPAASIEPWAKHVLRGERVTVLFHSLSVVDTPWWMGGNVARGVEGGLEVARVVRPRVWVAAHEGRKHAGGLMARVGGVVRRGVEVQDVRVEGVRVLGLGGGESVVVDAEGGVEGGERGFGRGEERGEGEKEAVEKGRE</sequence>
<dbReference type="Proteomes" id="UP000799640">
    <property type="component" value="Unassembled WGS sequence"/>
</dbReference>
<feature type="non-terminal residue" evidence="2">
    <location>
        <position position="1"/>
    </location>
</feature>
<gene>
    <name evidence="2" type="ORF">EJ06DRAFT_557089</name>
</gene>
<dbReference type="EMBL" id="ML996696">
    <property type="protein sequence ID" value="KAF2400014.1"/>
    <property type="molecule type" value="Genomic_DNA"/>
</dbReference>
<dbReference type="PANTHER" id="PTHR36142:SF2">
    <property type="entry name" value="METALLO-HYDROLASE_OXIDOREDUCTASE SUPERFAMILY PROTEIN"/>
    <property type="match status" value="1"/>
</dbReference>
<dbReference type="OrthoDB" id="332863at2759"/>
<accession>A0A6G1HVQ4</accession>
<name>A0A6G1HVQ4_9PEZI</name>
<evidence type="ECO:0000313" key="3">
    <source>
        <dbReference type="Proteomes" id="UP000799640"/>
    </source>
</evidence>
<feature type="compositionally biased region" description="Basic and acidic residues" evidence="1">
    <location>
        <begin position="228"/>
        <end position="252"/>
    </location>
</feature>
<organism evidence="2 3">
    <name type="scientific">Trichodelitschia bisporula</name>
    <dbReference type="NCBI Taxonomy" id="703511"/>
    <lineage>
        <taxon>Eukaryota</taxon>
        <taxon>Fungi</taxon>
        <taxon>Dikarya</taxon>
        <taxon>Ascomycota</taxon>
        <taxon>Pezizomycotina</taxon>
        <taxon>Dothideomycetes</taxon>
        <taxon>Dothideomycetes incertae sedis</taxon>
        <taxon>Phaeotrichales</taxon>
        <taxon>Phaeotrichaceae</taxon>
        <taxon>Trichodelitschia</taxon>
    </lineage>
</organism>
<evidence type="ECO:0000256" key="1">
    <source>
        <dbReference type="SAM" id="MobiDB-lite"/>
    </source>
</evidence>
<reference evidence="2" key="1">
    <citation type="journal article" date="2020" name="Stud. Mycol.">
        <title>101 Dothideomycetes genomes: a test case for predicting lifestyles and emergence of pathogens.</title>
        <authorList>
            <person name="Haridas S."/>
            <person name="Albert R."/>
            <person name="Binder M."/>
            <person name="Bloem J."/>
            <person name="Labutti K."/>
            <person name="Salamov A."/>
            <person name="Andreopoulos B."/>
            <person name="Baker S."/>
            <person name="Barry K."/>
            <person name="Bills G."/>
            <person name="Bluhm B."/>
            <person name="Cannon C."/>
            <person name="Castanera R."/>
            <person name="Culley D."/>
            <person name="Daum C."/>
            <person name="Ezra D."/>
            <person name="Gonzalez J."/>
            <person name="Henrissat B."/>
            <person name="Kuo A."/>
            <person name="Liang C."/>
            <person name="Lipzen A."/>
            <person name="Lutzoni F."/>
            <person name="Magnuson J."/>
            <person name="Mondo S."/>
            <person name="Nolan M."/>
            <person name="Ohm R."/>
            <person name="Pangilinan J."/>
            <person name="Park H.-J."/>
            <person name="Ramirez L."/>
            <person name="Alfaro M."/>
            <person name="Sun H."/>
            <person name="Tritt A."/>
            <person name="Yoshinaga Y."/>
            <person name="Zwiers L.-H."/>
            <person name="Turgeon B."/>
            <person name="Goodwin S."/>
            <person name="Spatafora J."/>
            <person name="Crous P."/>
            <person name="Grigoriev I."/>
        </authorList>
    </citation>
    <scope>NUCLEOTIDE SEQUENCE</scope>
    <source>
        <strain evidence="2">CBS 262.69</strain>
    </source>
</reference>
<feature type="region of interest" description="Disordered" evidence="1">
    <location>
        <begin position="224"/>
        <end position="252"/>
    </location>
</feature>